<dbReference type="PANTHER" id="PTHR35042">
    <property type="entry name" value="ANTHRONE OXYGENASE ENCC"/>
    <property type="match status" value="1"/>
</dbReference>
<reference evidence="7 8" key="1">
    <citation type="submission" date="2016-10" db="EMBL/GenBank/DDBJ databases">
        <title>Draft genome sequence of Coniochaeta ligniaria NRRL30616, a lignocellulolytic fungus for bioabatement of inhibitors in plant biomass hydrolysates.</title>
        <authorList>
            <consortium name="DOE Joint Genome Institute"/>
            <person name="Jimenez D.J."/>
            <person name="Hector R.E."/>
            <person name="Riley R."/>
            <person name="Sun H."/>
            <person name="Grigoriev I.V."/>
            <person name="Van Elsas J.D."/>
            <person name="Nichols N.N."/>
        </authorList>
    </citation>
    <scope>NUCLEOTIDE SEQUENCE [LARGE SCALE GENOMIC DNA]</scope>
    <source>
        <strain evidence="7 8">NRRL 30616</strain>
    </source>
</reference>
<evidence type="ECO:0000256" key="4">
    <source>
        <dbReference type="ARBA" id="ARBA00023136"/>
    </source>
</evidence>
<keyword evidence="4 6" id="KW-0472">Membrane</keyword>
<keyword evidence="3 6" id="KW-1133">Transmembrane helix</keyword>
<dbReference type="GO" id="GO:0016020">
    <property type="term" value="C:membrane"/>
    <property type="evidence" value="ECO:0007669"/>
    <property type="project" value="UniProtKB-SubCell"/>
</dbReference>
<evidence type="ECO:0000313" key="7">
    <source>
        <dbReference type="EMBL" id="OIW26078.1"/>
    </source>
</evidence>
<proteinExistence type="inferred from homology"/>
<organism evidence="7 8">
    <name type="scientific">Coniochaeta ligniaria NRRL 30616</name>
    <dbReference type="NCBI Taxonomy" id="1408157"/>
    <lineage>
        <taxon>Eukaryota</taxon>
        <taxon>Fungi</taxon>
        <taxon>Dikarya</taxon>
        <taxon>Ascomycota</taxon>
        <taxon>Pezizomycotina</taxon>
        <taxon>Sordariomycetes</taxon>
        <taxon>Sordariomycetidae</taxon>
        <taxon>Coniochaetales</taxon>
        <taxon>Coniochaetaceae</taxon>
        <taxon>Coniochaeta</taxon>
    </lineage>
</organism>
<evidence type="ECO:0000313" key="8">
    <source>
        <dbReference type="Proteomes" id="UP000182658"/>
    </source>
</evidence>
<evidence type="ECO:0008006" key="9">
    <source>
        <dbReference type="Google" id="ProtNLM"/>
    </source>
</evidence>
<dbReference type="InterPro" id="IPR013901">
    <property type="entry name" value="Anthrone_oxy"/>
</dbReference>
<evidence type="ECO:0000256" key="5">
    <source>
        <dbReference type="ARBA" id="ARBA00034313"/>
    </source>
</evidence>
<dbReference type="Pfam" id="PF08592">
    <property type="entry name" value="Anthrone_oxy"/>
    <property type="match status" value="1"/>
</dbReference>
<keyword evidence="2 6" id="KW-0812">Transmembrane</keyword>
<gene>
    <name evidence="7" type="ORF">CONLIGDRAFT_517395</name>
</gene>
<comment type="similarity">
    <text evidence="5">Belongs to the anthrone oxygenase family.</text>
</comment>
<comment type="subcellular location">
    <subcellularLocation>
        <location evidence="1">Membrane</location>
        <topology evidence="1">Multi-pass membrane protein</topology>
    </subcellularLocation>
</comment>
<dbReference type="AlphaFoldDB" id="A0A1J7IF40"/>
<feature type="transmembrane region" description="Helical" evidence="6">
    <location>
        <begin position="83"/>
        <end position="104"/>
    </location>
</feature>
<dbReference type="OrthoDB" id="5954308at2759"/>
<evidence type="ECO:0000256" key="3">
    <source>
        <dbReference type="ARBA" id="ARBA00022989"/>
    </source>
</evidence>
<name>A0A1J7IF40_9PEZI</name>
<protein>
    <recommendedName>
        <fullName evidence="9">DUF1772-domain-containing protein</fullName>
    </recommendedName>
</protein>
<keyword evidence="8" id="KW-1185">Reference proteome</keyword>
<evidence type="ECO:0000256" key="1">
    <source>
        <dbReference type="ARBA" id="ARBA00004141"/>
    </source>
</evidence>
<evidence type="ECO:0000256" key="2">
    <source>
        <dbReference type="ARBA" id="ARBA00022692"/>
    </source>
</evidence>
<feature type="transmembrane region" description="Helical" evidence="6">
    <location>
        <begin position="12"/>
        <end position="34"/>
    </location>
</feature>
<dbReference type="EMBL" id="KV875101">
    <property type="protein sequence ID" value="OIW26078.1"/>
    <property type="molecule type" value="Genomic_DNA"/>
</dbReference>
<accession>A0A1J7IF40</accession>
<dbReference type="Proteomes" id="UP000182658">
    <property type="component" value="Unassembled WGS sequence"/>
</dbReference>
<evidence type="ECO:0000256" key="6">
    <source>
        <dbReference type="SAM" id="Phobius"/>
    </source>
</evidence>
<dbReference type="InParanoid" id="A0A1J7IF40"/>
<feature type="transmembrane region" description="Helical" evidence="6">
    <location>
        <begin position="55"/>
        <end position="77"/>
    </location>
</feature>
<sequence>MASIRGLQGATVFNTGILAGVALSFSSVGVALILESPTNLSLLRQWSMLRWSSRLLFSGAVPVLVGVPYALLAYAFRASGAKARLYLLSAALCLSPGLYGRFIMAPTEKRLEEKMAGMSVADEAAEVLLRREGTAKYLVDHWGVLNLGRVAMVAGAGLSGLVASLSGR</sequence>
<dbReference type="PANTHER" id="PTHR35042:SF1">
    <property type="entry name" value="DUF1772-DOMAIN-CONTAINING PROTEIN"/>
    <property type="match status" value="1"/>
</dbReference>